<protein>
    <submittedName>
        <fullName evidence="1">Uncharacterized protein</fullName>
    </submittedName>
</protein>
<proteinExistence type="predicted"/>
<dbReference type="Proteomes" id="UP001062846">
    <property type="component" value="Chromosome 6"/>
</dbReference>
<comment type="caution">
    <text evidence="1">The sequence shown here is derived from an EMBL/GenBank/DDBJ whole genome shotgun (WGS) entry which is preliminary data.</text>
</comment>
<keyword evidence="2" id="KW-1185">Reference proteome</keyword>
<sequence length="158" mass="17611">MFYSTYKRLGLTPNQLRTATTPVISFTGALVCPLGLITFLVHTGSRVMIVVAARSGQFPEPLQISSAVELGCMWTQFLEPLQYPPRSSLVALHEGNRHARLPSTHEANVLKIEDEERKLEGCMLTGLPTPMAPGLYCARFTERSCTSFYKPNIRRTLP</sequence>
<dbReference type="EMBL" id="CM046393">
    <property type="protein sequence ID" value="KAI8552064.1"/>
    <property type="molecule type" value="Genomic_DNA"/>
</dbReference>
<name>A0ACC0NGM9_RHOML</name>
<evidence type="ECO:0000313" key="1">
    <source>
        <dbReference type="EMBL" id="KAI8552064.1"/>
    </source>
</evidence>
<gene>
    <name evidence="1" type="ORF">RHMOL_Rhmol06G0235200</name>
</gene>
<reference evidence="1" key="1">
    <citation type="submission" date="2022-02" db="EMBL/GenBank/DDBJ databases">
        <title>Plant Genome Project.</title>
        <authorList>
            <person name="Zhang R.-G."/>
        </authorList>
    </citation>
    <scope>NUCLEOTIDE SEQUENCE</scope>
    <source>
        <strain evidence="1">AT1</strain>
    </source>
</reference>
<accession>A0ACC0NGM9</accession>
<organism evidence="1 2">
    <name type="scientific">Rhododendron molle</name>
    <name type="common">Chinese azalea</name>
    <name type="synonym">Azalea mollis</name>
    <dbReference type="NCBI Taxonomy" id="49168"/>
    <lineage>
        <taxon>Eukaryota</taxon>
        <taxon>Viridiplantae</taxon>
        <taxon>Streptophyta</taxon>
        <taxon>Embryophyta</taxon>
        <taxon>Tracheophyta</taxon>
        <taxon>Spermatophyta</taxon>
        <taxon>Magnoliopsida</taxon>
        <taxon>eudicotyledons</taxon>
        <taxon>Gunneridae</taxon>
        <taxon>Pentapetalae</taxon>
        <taxon>asterids</taxon>
        <taxon>Ericales</taxon>
        <taxon>Ericaceae</taxon>
        <taxon>Ericoideae</taxon>
        <taxon>Rhodoreae</taxon>
        <taxon>Rhododendron</taxon>
    </lineage>
</organism>
<evidence type="ECO:0000313" key="2">
    <source>
        <dbReference type="Proteomes" id="UP001062846"/>
    </source>
</evidence>